<evidence type="ECO:0000313" key="3">
    <source>
        <dbReference type="Proteomes" id="UP000178162"/>
    </source>
</evidence>
<dbReference type="SUPFAM" id="SSF55811">
    <property type="entry name" value="Nudix"/>
    <property type="match status" value="1"/>
</dbReference>
<name>A0A1G1WD04_9BACT</name>
<dbReference type="Gene3D" id="3.90.79.10">
    <property type="entry name" value="Nucleoside Triphosphate Pyrophosphohydrolase"/>
    <property type="match status" value="1"/>
</dbReference>
<reference evidence="2 3" key="1">
    <citation type="journal article" date="2016" name="Nat. Commun.">
        <title>Thousands of microbial genomes shed light on interconnected biogeochemical processes in an aquifer system.</title>
        <authorList>
            <person name="Anantharaman K."/>
            <person name="Brown C.T."/>
            <person name="Hug L.A."/>
            <person name="Sharon I."/>
            <person name="Castelle C.J."/>
            <person name="Probst A.J."/>
            <person name="Thomas B.C."/>
            <person name="Singh A."/>
            <person name="Wilkins M.J."/>
            <person name="Karaoz U."/>
            <person name="Brodie E.L."/>
            <person name="Williams K.H."/>
            <person name="Hubbard S.S."/>
            <person name="Banfield J.F."/>
        </authorList>
    </citation>
    <scope>NUCLEOTIDE SEQUENCE [LARGE SCALE GENOMIC DNA]</scope>
</reference>
<evidence type="ECO:0000313" key="2">
    <source>
        <dbReference type="EMBL" id="OGY25573.1"/>
    </source>
</evidence>
<gene>
    <name evidence="2" type="ORF">A2134_03305</name>
</gene>
<dbReference type="STRING" id="1802595.A2134_03305"/>
<protein>
    <recommendedName>
        <fullName evidence="1">Nudix hydrolase domain-containing protein</fullName>
    </recommendedName>
</protein>
<comment type="caution">
    <text evidence="2">The sequence shown here is derived from an EMBL/GenBank/DDBJ whole genome shotgun (WGS) entry which is preliminary data.</text>
</comment>
<dbReference type="EMBL" id="MHCR01000014">
    <property type="protein sequence ID" value="OGY25573.1"/>
    <property type="molecule type" value="Genomic_DNA"/>
</dbReference>
<dbReference type="PROSITE" id="PS51462">
    <property type="entry name" value="NUDIX"/>
    <property type="match status" value="1"/>
</dbReference>
<dbReference type="AlphaFoldDB" id="A0A1G1WD04"/>
<accession>A0A1G1WD04</accession>
<dbReference type="Proteomes" id="UP000178162">
    <property type="component" value="Unassembled WGS sequence"/>
</dbReference>
<feature type="domain" description="Nudix hydrolase" evidence="1">
    <location>
        <begin position="1"/>
        <end position="146"/>
    </location>
</feature>
<sequence>MNPGIDYIGITTPFYCNDGKGKFLLHKRSKNCRDEVGTWDPGSGQLEFGLTVEENVLKEVKEEYGCEGIIQEQLPAHSIFRIHDGRKTHWLAIPSFILVDPKKVKNNDSEKIDEIGWFTLDNLPTPLHTGFHYTFSHYKDYFAKYKN</sequence>
<proteinExistence type="predicted"/>
<dbReference type="InterPro" id="IPR015797">
    <property type="entry name" value="NUDIX_hydrolase-like_dom_sf"/>
</dbReference>
<evidence type="ECO:0000259" key="1">
    <source>
        <dbReference type="PROSITE" id="PS51462"/>
    </source>
</evidence>
<organism evidence="2 3">
    <name type="scientific">Candidatus Woykebacteria bacterium RBG_16_39_9b</name>
    <dbReference type="NCBI Taxonomy" id="1802595"/>
    <lineage>
        <taxon>Bacteria</taxon>
        <taxon>Candidatus Woykeibacteriota</taxon>
    </lineage>
</organism>
<dbReference type="InterPro" id="IPR000086">
    <property type="entry name" value="NUDIX_hydrolase_dom"/>
</dbReference>
<dbReference type="Pfam" id="PF00293">
    <property type="entry name" value="NUDIX"/>
    <property type="match status" value="1"/>
</dbReference>